<dbReference type="AlphaFoldDB" id="A0A7J8T7S1"/>
<proteinExistence type="predicted"/>
<dbReference type="EMBL" id="JABFAC010198395">
    <property type="protein sequence ID" value="MBA0633786.1"/>
    <property type="molecule type" value="Genomic_DNA"/>
</dbReference>
<reference evidence="1 2" key="1">
    <citation type="journal article" date="2019" name="Genome Biol. Evol.">
        <title>Insights into the evolution of the New World diploid cottons (Gossypium, subgenus Houzingenia) based on genome sequencing.</title>
        <authorList>
            <person name="Grover C.E."/>
            <person name="Arick M.A. 2nd"/>
            <person name="Thrash A."/>
            <person name="Conover J.L."/>
            <person name="Sanders W.S."/>
            <person name="Peterson D.G."/>
            <person name="Frelichowski J.E."/>
            <person name="Scheffler J.A."/>
            <person name="Scheffler B.E."/>
            <person name="Wendel J.F."/>
        </authorList>
    </citation>
    <scope>NUCLEOTIDE SEQUENCE [LARGE SCALE GENOMIC DNA]</scope>
    <source>
        <strain evidence="1">27</strain>
        <tissue evidence="1">Leaf</tissue>
    </source>
</reference>
<accession>A0A7J8T7S1</accession>
<protein>
    <submittedName>
        <fullName evidence="1">Uncharacterized protein</fullName>
    </submittedName>
</protein>
<sequence length="52" mass="5361">MMVLISSAAAAVAPQDFIIKPSNLGRKLLATYYSTPSVYAGRNGGGGNPCCK</sequence>
<evidence type="ECO:0000313" key="2">
    <source>
        <dbReference type="Proteomes" id="UP000593561"/>
    </source>
</evidence>
<comment type="caution">
    <text evidence="1">The sequence shown here is derived from an EMBL/GenBank/DDBJ whole genome shotgun (WGS) entry which is preliminary data.</text>
</comment>
<name>A0A7J8T7S1_GOSDV</name>
<organism evidence="1 2">
    <name type="scientific">Gossypium davidsonii</name>
    <name type="common">Davidson's cotton</name>
    <name type="synonym">Gossypium klotzschianum subsp. davidsonii</name>
    <dbReference type="NCBI Taxonomy" id="34287"/>
    <lineage>
        <taxon>Eukaryota</taxon>
        <taxon>Viridiplantae</taxon>
        <taxon>Streptophyta</taxon>
        <taxon>Embryophyta</taxon>
        <taxon>Tracheophyta</taxon>
        <taxon>Spermatophyta</taxon>
        <taxon>Magnoliopsida</taxon>
        <taxon>eudicotyledons</taxon>
        <taxon>Gunneridae</taxon>
        <taxon>Pentapetalae</taxon>
        <taxon>rosids</taxon>
        <taxon>malvids</taxon>
        <taxon>Malvales</taxon>
        <taxon>Malvaceae</taxon>
        <taxon>Malvoideae</taxon>
        <taxon>Gossypium</taxon>
    </lineage>
</organism>
<keyword evidence="2" id="KW-1185">Reference proteome</keyword>
<dbReference type="Proteomes" id="UP000593561">
    <property type="component" value="Unassembled WGS sequence"/>
</dbReference>
<evidence type="ECO:0000313" key="1">
    <source>
        <dbReference type="EMBL" id="MBA0633786.1"/>
    </source>
</evidence>
<gene>
    <name evidence="1" type="ORF">Godav_028798</name>
</gene>